<evidence type="ECO:0000256" key="4">
    <source>
        <dbReference type="ARBA" id="ARBA00022759"/>
    </source>
</evidence>
<comment type="subcellular location">
    <subcellularLocation>
        <location evidence="7">Cytoplasm</location>
    </subcellularLocation>
</comment>
<keyword evidence="7" id="KW-0698">rRNA processing</keyword>
<evidence type="ECO:0000313" key="9">
    <source>
        <dbReference type="Proteomes" id="UP000176422"/>
    </source>
</evidence>
<protein>
    <recommendedName>
        <fullName evidence="7">Endoribonuclease YbeY</fullName>
        <ecNumber evidence="7">3.1.-.-</ecNumber>
    </recommendedName>
</protein>
<keyword evidence="3 7" id="KW-0479">Metal-binding</keyword>
<sequence length="163" mass="19132">MTNKVTVQSIDKKFEALRRPVQRKVLAILEALKKENVSIDVLLLGNRQMRTLNRLYRGKDSSTNVLSFEEPKQFVYPKEEIRRKGEIYLNPEMSSDWWTKRNKKKSPEGRSERSRRTEEFLSIDFLLVHGVLHLFGFDHIAGVDAVKMERKETAVMKLLEIKN</sequence>
<evidence type="ECO:0000256" key="1">
    <source>
        <dbReference type="ARBA" id="ARBA00010875"/>
    </source>
</evidence>
<feature type="binding site" evidence="7">
    <location>
        <position position="139"/>
    </location>
    <ligand>
        <name>Zn(2+)</name>
        <dbReference type="ChEBI" id="CHEBI:29105"/>
        <note>catalytic</note>
    </ligand>
</feature>
<proteinExistence type="inferred from homology"/>
<dbReference type="PANTHER" id="PTHR46986">
    <property type="entry name" value="ENDORIBONUCLEASE YBEY, CHLOROPLASTIC"/>
    <property type="match status" value="1"/>
</dbReference>
<keyword evidence="7" id="KW-0963">Cytoplasm</keyword>
<evidence type="ECO:0000313" key="8">
    <source>
        <dbReference type="EMBL" id="OGM92769.1"/>
    </source>
</evidence>
<dbReference type="EMBL" id="MGIT01000003">
    <property type="protein sequence ID" value="OGM92769.1"/>
    <property type="molecule type" value="Genomic_DNA"/>
</dbReference>
<dbReference type="GO" id="GO:0008270">
    <property type="term" value="F:zinc ion binding"/>
    <property type="evidence" value="ECO:0007669"/>
    <property type="project" value="UniProtKB-UniRule"/>
</dbReference>
<dbReference type="NCBIfam" id="TIGR00043">
    <property type="entry name" value="rRNA maturation RNase YbeY"/>
    <property type="match status" value="1"/>
</dbReference>
<comment type="caution">
    <text evidence="8">The sequence shown here is derived from an EMBL/GenBank/DDBJ whole genome shotgun (WGS) entry which is preliminary data.</text>
</comment>
<evidence type="ECO:0000256" key="7">
    <source>
        <dbReference type="HAMAP-Rule" id="MF_00009"/>
    </source>
</evidence>
<name>A0A1F8DXG7_9BACT</name>
<comment type="similarity">
    <text evidence="1 7">Belongs to the endoribonuclease YbeY family.</text>
</comment>
<comment type="cofactor">
    <cofactor evidence="7">
        <name>Zn(2+)</name>
        <dbReference type="ChEBI" id="CHEBI:29105"/>
    </cofactor>
    <text evidence="7">Binds 1 zinc ion.</text>
</comment>
<dbReference type="SUPFAM" id="SSF55486">
    <property type="entry name" value="Metalloproteases ('zincins'), catalytic domain"/>
    <property type="match status" value="1"/>
</dbReference>
<evidence type="ECO:0000256" key="5">
    <source>
        <dbReference type="ARBA" id="ARBA00022801"/>
    </source>
</evidence>
<dbReference type="STRING" id="1802559.A2372_01105"/>
<dbReference type="Proteomes" id="UP000176422">
    <property type="component" value="Unassembled WGS sequence"/>
</dbReference>
<organism evidence="8 9">
    <name type="scientific">Candidatus Wolfebacteria bacterium RIFOXYB1_FULL_54_12</name>
    <dbReference type="NCBI Taxonomy" id="1802559"/>
    <lineage>
        <taxon>Bacteria</taxon>
        <taxon>Candidatus Wolfeibacteriota</taxon>
    </lineage>
</organism>
<comment type="function">
    <text evidence="7">Single strand-specific metallo-endoribonuclease involved in late-stage 70S ribosome quality control and in maturation of the 3' terminus of the 16S rRNA.</text>
</comment>
<keyword evidence="4 7" id="KW-0255">Endonuclease</keyword>
<dbReference type="Gene3D" id="3.40.390.30">
    <property type="entry name" value="Metalloproteases ('zincins'), catalytic domain"/>
    <property type="match status" value="1"/>
</dbReference>
<feature type="binding site" evidence="7">
    <location>
        <position position="133"/>
    </location>
    <ligand>
        <name>Zn(2+)</name>
        <dbReference type="ChEBI" id="CHEBI:29105"/>
        <note>catalytic</note>
    </ligand>
</feature>
<accession>A0A1F8DXG7</accession>
<keyword evidence="7" id="KW-0690">Ribosome biogenesis</keyword>
<dbReference type="GO" id="GO:0004222">
    <property type="term" value="F:metalloendopeptidase activity"/>
    <property type="evidence" value="ECO:0007669"/>
    <property type="project" value="InterPro"/>
</dbReference>
<dbReference type="InterPro" id="IPR023091">
    <property type="entry name" value="MetalPrtase_cat_dom_sf_prd"/>
</dbReference>
<dbReference type="GO" id="GO:0005737">
    <property type="term" value="C:cytoplasm"/>
    <property type="evidence" value="ECO:0007669"/>
    <property type="project" value="UniProtKB-SubCell"/>
</dbReference>
<dbReference type="InterPro" id="IPR002036">
    <property type="entry name" value="YbeY"/>
</dbReference>
<dbReference type="AlphaFoldDB" id="A0A1F8DXG7"/>
<dbReference type="EC" id="3.1.-.-" evidence="7"/>
<feature type="binding site" evidence="7">
    <location>
        <position position="129"/>
    </location>
    <ligand>
        <name>Zn(2+)</name>
        <dbReference type="ChEBI" id="CHEBI:29105"/>
        <note>catalytic</note>
    </ligand>
</feature>
<keyword evidence="6 7" id="KW-0862">Zinc</keyword>
<dbReference type="InterPro" id="IPR020549">
    <property type="entry name" value="YbeY_CS"/>
</dbReference>
<dbReference type="HAMAP" id="MF_00009">
    <property type="entry name" value="Endoribonucl_YbeY"/>
    <property type="match status" value="1"/>
</dbReference>
<evidence type="ECO:0000256" key="2">
    <source>
        <dbReference type="ARBA" id="ARBA00022722"/>
    </source>
</evidence>
<evidence type="ECO:0000256" key="3">
    <source>
        <dbReference type="ARBA" id="ARBA00022723"/>
    </source>
</evidence>
<reference evidence="8 9" key="1">
    <citation type="journal article" date="2016" name="Nat. Commun.">
        <title>Thousands of microbial genomes shed light on interconnected biogeochemical processes in an aquifer system.</title>
        <authorList>
            <person name="Anantharaman K."/>
            <person name="Brown C.T."/>
            <person name="Hug L.A."/>
            <person name="Sharon I."/>
            <person name="Castelle C.J."/>
            <person name="Probst A.J."/>
            <person name="Thomas B.C."/>
            <person name="Singh A."/>
            <person name="Wilkins M.J."/>
            <person name="Karaoz U."/>
            <person name="Brodie E.L."/>
            <person name="Williams K.H."/>
            <person name="Hubbard S.S."/>
            <person name="Banfield J.F."/>
        </authorList>
    </citation>
    <scope>NUCLEOTIDE SEQUENCE [LARGE SCALE GENOMIC DNA]</scope>
</reference>
<gene>
    <name evidence="7" type="primary">ybeY</name>
    <name evidence="8" type="ORF">A2372_01105</name>
</gene>
<keyword evidence="2 7" id="KW-0540">Nuclease</keyword>
<evidence type="ECO:0000256" key="6">
    <source>
        <dbReference type="ARBA" id="ARBA00022833"/>
    </source>
</evidence>
<keyword evidence="5 7" id="KW-0378">Hydrolase</keyword>
<dbReference type="PANTHER" id="PTHR46986:SF1">
    <property type="entry name" value="ENDORIBONUCLEASE YBEY, CHLOROPLASTIC"/>
    <property type="match status" value="1"/>
</dbReference>
<dbReference type="GO" id="GO:0006364">
    <property type="term" value="P:rRNA processing"/>
    <property type="evidence" value="ECO:0007669"/>
    <property type="project" value="UniProtKB-UniRule"/>
</dbReference>
<dbReference type="GO" id="GO:0004521">
    <property type="term" value="F:RNA endonuclease activity"/>
    <property type="evidence" value="ECO:0007669"/>
    <property type="project" value="UniProtKB-UniRule"/>
</dbReference>
<dbReference type="PROSITE" id="PS01306">
    <property type="entry name" value="UPF0054"/>
    <property type="match status" value="1"/>
</dbReference>
<dbReference type="Pfam" id="PF02130">
    <property type="entry name" value="YbeY"/>
    <property type="match status" value="1"/>
</dbReference>